<feature type="transmembrane region" description="Helical" evidence="6">
    <location>
        <begin position="229"/>
        <end position="249"/>
    </location>
</feature>
<dbReference type="PANTHER" id="PTHR33048">
    <property type="entry name" value="PTH11-LIKE INTEGRAL MEMBRANE PROTEIN (AFU_ORTHOLOGUE AFUA_5G11245)"/>
    <property type="match status" value="1"/>
</dbReference>
<keyword evidence="2 6" id="KW-0812">Transmembrane</keyword>
<dbReference type="AlphaFoldDB" id="A0AAN6WQY5"/>
<feature type="transmembrane region" description="Helical" evidence="6">
    <location>
        <begin position="269"/>
        <end position="290"/>
    </location>
</feature>
<keyword evidence="9" id="KW-1185">Reference proteome</keyword>
<evidence type="ECO:0000256" key="2">
    <source>
        <dbReference type="ARBA" id="ARBA00022692"/>
    </source>
</evidence>
<sequence length="405" mass="44910">MAAAAAVETTAHQLSRRAFQAGSNQTSVFIVGIVFSVIAIVVMALRVYCRLVITQGGLGLDDILMLIGVVLNIGLSVANMVCAWYGAGVHTTELSLENYPGLFKSNYANRLLYVFAMGFVKVSLLVFYLRVDPRKWMRYTIWFIMFTVIGLTVATALICIFECWPPATYWDVAAQLSGEAASKCMDISRRQTFFEANGIINIVQDTAIYLLPIPMFWKLQVPKRQKAALLFLFCIGFVALAAACVRYYYVLKLANTEDIWYYFADSLNWCSIEVYAAVICGSASTFRVLFKTYMPRLWGSNMRYGISGRPGGSHPYDQSNSGSFALKTFGQGDDKKSKLSSKRGELTALDSNSEEAIVPKASKDFGGRNNTIVMNSEFHMEVSENAASVNGDIHKGHVVPQSLRD</sequence>
<reference evidence="8" key="2">
    <citation type="submission" date="2023-05" db="EMBL/GenBank/DDBJ databases">
        <authorList>
            <consortium name="Lawrence Berkeley National Laboratory"/>
            <person name="Steindorff A."/>
            <person name="Hensen N."/>
            <person name="Bonometti L."/>
            <person name="Westerberg I."/>
            <person name="Brannstrom I.O."/>
            <person name="Guillou S."/>
            <person name="Cros-Aarteil S."/>
            <person name="Calhoun S."/>
            <person name="Haridas S."/>
            <person name="Kuo A."/>
            <person name="Mondo S."/>
            <person name="Pangilinan J."/>
            <person name="Riley R."/>
            <person name="Labutti K."/>
            <person name="Andreopoulos B."/>
            <person name="Lipzen A."/>
            <person name="Chen C."/>
            <person name="Yanf M."/>
            <person name="Daum C."/>
            <person name="Ng V."/>
            <person name="Clum A."/>
            <person name="Ohm R."/>
            <person name="Martin F."/>
            <person name="Silar P."/>
            <person name="Natvig D."/>
            <person name="Lalanne C."/>
            <person name="Gautier V."/>
            <person name="Ament-Velasquez S.L."/>
            <person name="Kruys A."/>
            <person name="Hutchinson M.I."/>
            <person name="Powell A.J."/>
            <person name="Barry K."/>
            <person name="Miller A.N."/>
            <person name="Grigoriev I.V."/>
            <person name="Debuchy R."/>
            <person name="Gladieux P."/>
            <person name="Thoren M.H."/>
            <person name="Johannesson H."/>
        </authorList>
    </citation>
    <scope>NUCLEOTIDE SEQUENCE</scope>
    <source>
        <strain evidence="8">PSN309</strain>
    </source>
</reference>
<dbReference type="Proteomes" id="UP001302126">
    <property type="component" value="Unassembled WGS sequence"/>
</dbReference>
<keyword evidence="3 6" id="KW-1133">Transmembrane helix</keyword>
<dbReference type="EMBL" id="MU864425">
    <property type="protein sequence ID" value="KAK4186371.1"/>
    <property type="molecule type" value="Genomic_DNA"/>
</dbReference>
<dbReference type="GO" id="GO:0016020">
    <property type="term" value="C:membrane"/>
    <property type="evidence" value="ECO:0007669"/>
    <property type="project" value="UniProtKB-SubCell"/>
</dbReference>
<protein>
    <recommendedName>
        <fullName evidence="7">Rhodopsin domain-containing protein</fullName>
    </recommendedName>
</protein>
<feature type="transmembrane region" description="Helical" evidence="6">
    <location>
        <begin position="63"/>
        <end position="87"/>
    </location>
</feature>
<dbReference type="InterPro" id="IPR049326">
    <property type="entry name" value="Rhodopsin_dom_fungi"/>
</dbReference>
<dbReference type="InterPro" id="IPR052337">
    <property type="entry name" value="SAT4-like"/>
</dbReference>
<gene>
    <name evidence="8" type="ORF">QBC35DRAFT_387350</name>
</gene>
<accession>A0AAN6WQY5</accession>
<name>A0AAN6WQY5_9PEZI</name>
<proteinExistence type="inferred from homology"/>
<organism evidence="8 9">
    <name type="scientific">Podospora australis</name>
    <dbReference type="NCBI Taxonomy" id="1536484"/>
    <lineage>
        <taxon>Eukaryota</taxon>
        <taxon>Fungi</taxon>
        <taxon>Dikarya</taxon>
        <taxon>Ascomycota</taxon>
        <taxon>Pezizomycotina</taxon>
        <taxon>Sordariomycetes</taxon>
        <taxon>Sordariomycetidae</taxon>
        <taxon>Sordariales</taxon>
        <taxon>Podosporaceae</taxon>
        <taxon>Podospora</taxon>
    </lineage>
</organism>
<evidence type="ECO:0000259" key="7">
    <source>
        <dbReference type="Pfam" id="PF20684"/>
    </source>
</evidence>
<feature type="transmembrane region" description="Helical" evidence="6">
    <location>
        <begin position="28"/>
        <end position="51"/>
    </location>
</feature>
<comment type="caution">
    <text evidence="8">The sequence shown here is derived from an EMBL/GenBank/DDBJ whole genome shotgun (WGS) entry which is preliminary data.</text>
</comment>
<evidence type="ECO:0000313" key="8">
    <source>
        <dbReference type="EMBL" id="KAK4186371.1"/>
    </source>
</evidence>
<evidence type="ECO:0000256" key="5">
    <source>
        <dbReference type="ARBA" id="ARBA00038359"/>
    </source>
</evidence>
<dbReference type="PANTHER" id="PTHR33048:SF47">
    <property type="entry name" value="INTEGRAL MEMBRANE PROTEIN-RELATED"/>
    <property type="match status" value="1"/>
</dbReference>
<reference evidence="8" key="1">
    <citation type="journal article" date="2023" name="Mol. Phylogenet. Evol.">
        <title>Genome-scale phylogeny and comparative genomics of the fungal order Sordariales.</title>
        <authorList>
            <person name="Hensen N."/>
            <person name="Bonometti L."/>
            <person name="Westerberg I."/>
            <person name="Brannstrom I.O."/>
            <person name="Guillou S."/>
            <person name="Cros-Aarteil S."/>
            <person name="Calhoun S."/>
            <person name="Haridas S."/>
            <person name="Kuo A."/>
            <person name="Mondo S."/>
            <person name="Pangilinan J."/>
            <person name="Riley R."/>
            <person name="LaButti K."/>
            <person name="Andreopoulos B."/>
            <person name="Lipzen A."/>
            <person name="Chen C."/>
            <person name="Yan M."/>
            <person name="Daum C."/>
            <person name="Ng V."/>
            <person name="Clum A."/>
            <person name="Steindorff A."/>
            <person name="Ohm R.A."/>
            <person name="Martin F."/>
            <person name="Silar P."/>
            <person name="Natvig D.O."/>
            <person name="Lalanne C."/>
            <person name="Gautier V."/>
            <person name="Ament-Velasquez S.L."/>
            <person name="Kruys A."/>
            <person name="Hutchinson M.I."/>
            <person name="Powell A.J."/>
            <person name="Barry K."/>
            <person name="Miller A.N."/>
            <person name="Grigoriev I.V."/>
            <person name="Debuchy R."/>
            <person name="Gladieux P."/>
            <person name="Hiltunen Thoren M."/>
            <person name="Johannesson H."/>
        </authorList>
    </citation>
    <scope>NUCLEOTIDE SEQUENCE</scope>
    <source>
        <strain evidence="8">PSN309</strain>
    </source>
</reference>
<evidence type="ECO:0000256" key="3">
    <source>
        <dbReference type="ARBA" id="ARBA00022989"/>
    </source>
</evidence>
<evidence type="ECO:0000256" key="1">
    <source>
        <dbReference type="ARBA" id="ARBA00004141"/>
    </source>
</evidence>
<comment type="similarity">
    <text evidence="5">Belongs to the SAT4 family.</text>
</comment>
<dbReference type="Pfam" id="PF20684">
    <property type="entry name" value="Fung_rhodopsin"/>
    <property type="match status" value="1"/>
</dbReference>
<feature type="transmembrane region" description="Helical" evidence="6">
    <location>
        <begin position="141"/>
        <end position="161"/>
    </location>
</feature>
<evidence type="ECO:0000256" key="4">
    <source>
        <dbReference type="ARBA" id="ARBA00023136"/>
    </source>
</evidence>
<feature type="transmembrane region" description="Helical" evidence="6">
    <location>
        <begin position="107"/>
        <end position="129"/>
    </location>
</feature>
<feature type="domain" description="Rhodopsin" evidence="7">
    <location>
        <begin position="45"/>
        <end position="291"/>
    </location>
</feature>
<evidence type="ECO:0000313" key="9">
    <source>
        <dbReference type="Proteomes" id="UP001302126"/>
    </source>
</evidence>
<comment type="subcellular location">
    <subcellularLocation>
        <location evidence="1">Membrane</location>
        <topology evidence="1">Multi-pass membrane protein</topology>
    </subcellularLocation>
</comment>
<evidence type="ECO:0000256" key="6">
    <source>
        <dbReference type="SAM" id="Phobius"/>
    </source>
</evidence>
<keyword evidence="4 6" id="KW-0472">Membrane</keyword>